<dbReference type="RefSeq" id="WP_221763745.1">
    <property type="nucleotide sequence ID" value="NZ_AP024110.1"/>
</dbReference>
<dbReference type="KEGG" id="mpau:ZMTM_19430"/>
<dbReference type="InterPro" id="IPR039013">
    <property type="entry name" value="YgiF"/>
</dbReference>
<dbReference type="EMBL" id="AP024110">
    <property type="protein sequence ID" value="BCM25684.1"/>
    <property type="molecule type" value="Genomic_DNA"/>
</dbReference>
<keyword evidence="3" id="KW-1185">Reference proteome</keyword>
<dbReference type="GO" id="GO:0046872">
    <property type="term" value="F:metal ion binding"/>
    <property type="evidence" value="ECO:0007669"/>
    <property type="project" value="TreeGrafter"/>
</dbReference>
<dbReference type="GO" id="GO:0050355">
    <property type="term" value="F:inorganic triphosphate phosphatase activity"/>
    <property type="evidence" value="ECO:0007669"/>
    <property type="project" value="InterPro"/>
</dbReference>
<protein>
    <recommendedName>
        <fullName evidence="1">CYTH domain-containing protein</fullName>
    </recommendedName>
</protein>
<dbReference type="PROSITE" id="PS51707">
    <property type="entry name" value="CYTH"/>
    <property type="match status" value="1"/>
</dbReference>
<dbReference type="SMART" id="SM01118">
    <property type="entry name" value="CYTH"/>
    <property type="match status" value="1"/>
</dbReference>
<evidence type="ECO:0000259" key="1">
    <source>
        <dbReference type="PROSITE" id="PS51707"/>
    </source>
</evidence>
<feature type="domain" description="CYTH" evidence="1">
    <location>
        <begin position="11"/>
        <end position="220"/>
    </location>
</feature>
<dbReference type="SUPFAM" id="SSF55154">
    <property type="entry name" value="CYTH-like phosphatases"/>
    <property type="match status" value="1"/>
</dbReference>
<accession>A0A8D5G0G9</accession>
<evidence type="ECO:0000313" key="2">
    <source>
        <dbReference type="EMBL" id="BCM25684.1"/>
    </source>
</evidence>
<dbReference type="AlphaFoldDB" id="A0A8D5G0G9"/>
<dbReference type="Pfam" id="PF01928">
    <property type="entry name" value="CYTH"/>
    <property type="match status" value="1"/>
</dbReference>
<dbReference type="PANTHER" id="PTHR39569:SF1">
    <property type="entry name" value="INORGANIC TRIPHOSPHATASE"/>
    <property type="match status" value="1"/>
</dbReference>
<organism evidence="2 3">
    <name type="scientific">Methyloradius palustris</name>
    <dbReference type="NCBI Taxonomy" id="2778876"/>
    <lineage>
        <taxon>Bacteria</taxon>
        <taxon>Pseudomonadati</taxon>
        <taxon>Pseudomonadota</taxon>
        <taxon>Betaproteobacteria</taxon>
        <taxon>Nitrosomonadales</taxon>
        <taxon>Methylophilaceae</taxon>
        <taxon>Methyloradius</taxon>
    </lineage>
</organism>
<dbReference type="CDD" id="cd07756">
    <property type="entry name" value="CYTH-like_Pase_CHAD"/>
    <property type="match status" value="1"/>
</dbReference>
<dbReference type="Gene3D" id="2.40.320.10">
    <property type="entry name" value="Hypothetical Protein Pfu-838710-001"/>
    <property type="match status" value="1"/>
</dbReference>
<evidence type="ECO:0000313" key="3">
    <source>
        <dbReference type="Proteomes" id="UP000826722"/>
    </source>
</evidence>
<proteinExistence type="predicted"/>
<dbReference type="Proteomes" id="UP000826722">
    <property type="component" value="Chromosome"/>
</dbReference>
<dbReference type="PANTHER" id="PTHR39569">
    <property type="entry name" value="INORGANIC TRIPHOSPHATASE"/>
    <property type="match status" value="1"/>
</dbReference>
<dbReference type="InterPro" id="IPR023577">
    <property type="entry name" value="CYTH_domain"/>
</dbReference>
<name>A0A8D5G0G9_9PROT</name>
<reference evidence="2" key="1">
    <citation type="journal article" date="2021" name="Arch. Microbiol.">
        <title>Methyloradius palustris gen. nov., sp. nov., a methanol-oxidizing bacterium isolated from snow.</title>
        <authorList>
            <person name="Miyadera T."/>
            <person name="Kojima H."/>
            <person name="Fukui M."/>
        </authorList>
    </citation>
    <scope>NUCLEOTIDE SEQUENCE</scope>
    <source>
        <strain evidence="2">Zm11</strain>
    </source>
</reference>
<gene>
    <name evidence="2" type="ORF">ZMTM_19430</name>
</gene>
<dbReference type="InterPro" id="IPR033469">
    <property type="entry name" value="CYTH-like_dom_sf"/>
</dbReference>
<sequence length="323" mass="36084">MQNEAQHQPGLNEIELKLRIAEVDAPTLFKHPSIQKSLFSPPQTRRLISVYYDTPMLQLLDAGISLRVRSMSGGWFQAVKSTGSSVAGLHQRMEWEDIISGPEPDFSKITEPSLAAIFADLELRQALKPIFTTDVNRTEWQLAYETSQIELALDIGKLIIHSQSDKAIATESDISEIELELKQGNPSDVFTLAIALQQDIPLTIENTSKAEYGYAYFRSIPFKSAASVPPNNHLEIPWDCLQALQDGLKNSNDDTPILIKSAANRLSHLITSSAKNEQKLLLSELEWLQELCEKTSENEQLQAAINSQRYQGLLLKLAACLLK</sequence>